<evidence type="ECO:0000256" key="1">
    <source>
        <dbReference type="SAM" id="Phobius"/>
    </source>
</evidence>
<keyword evidence="1" id="KW-1133">Transmembrane helix</keyword>
<feature type="transmembrane region" description="Helical" evidence="1">
    <location>
        <begin position="223"/>
        <end position="240"/>
    </location>
</feature>
<keyword evidence="1" id="KW-0472">Membrane</keyword>
<feature type="transmembrane region" description="Helical" evidence="1">
    <location>
        <begin position="152"/>
        <end position="176"/>
    </location>
</feature>
<feature type="transmembrane region" description="Helical" evidence="1">
    <location>
        <begin position="246"/>
        <end position="264"/>
    </location>
</feature>
<dbReference type="RefSeq" id="WP_145271906.1">
    <property type="nucleotide sequence ID" value="NZ_CP036272.1"/>
</dbReference>
<dbReference type="OrthoDB" id="269673at2"/>
<evidence type="ECO:0000313" key="2">
    <source>
        <dbReference type="EMBL" id="QDT59807.1"/>
    </source>
</evidence>
<protein>
    <recommendedName>
        <fullName evidence="4">Double zinc ribbon</fullName>
    </recommendedName>
</protein>
<reference evidence="2 3" key="1">
    <citation type="submission" date="2019-02" db="EMBL/GenBank/DDBJ databases">
        <title>Deep-cultivation of Planctomycetes and their phenomic and genomic characterization uncovers novel biology.</title>
        <authorList>
            <person name="Wiegand S."/>
            <person name="Jogler M."/>
            <person name="Boedeker C."/>
            <person name="Pinto D."/>
            <person name="Vollmers J."/>
            <person name="Rivas-Marin E."/>
            <person name="Kohn T."/>
            <person name="Peeters S.H."/>
            <person name="Heuer A."/>
            <person name="Rast P."/>
            <person name="Oberbeckmann S."/>
            <person name="Bunk B."/>
            <person name="Jeske O."/>
            <person name="Meyerdierks A."/>
            <person name="Storesund J.E."/>
            <person name="Kallscheuer N."/>
            <person name="Luecker S."/>
            <person name="Lage O.M."/>
            <person name="Pohl T."/>
            <person name="Merkel B.J."/>
            <person name="Hornburger P."/>
            <person name="Mueller R.-W."/>
            <person name="Bruemmer F."/>
            <person name="Labrenz M."/>
            <person name="Spormann A.M."/>
            <person name="Op den Camp H."/>
            <person name="Overmann J."/>
            <person name="Amann R."/>
            <person name="Jetten M.S.M."/>
            <person name="Mascher T."/>
            <person name="Medema M.H."/>
            <person name="Devos D.P."/>
            <person name="Kaster A.-K."/>
            <person name="Ovreas L."/>
            <person name="Rohde M."/>
            <person name="Galperin M.Y."/>
            <person name="Jogler C."/>
        </authorList>
    </citation>
    <scope>NUCLEOTIDE SEQUENCE [LARGE SCALE GENOMIC DNA]</scope>
    <source>
        <strain evidence="2 3">SV_7m_r</strain>
    </source>
</reference>
<accession>A0A517SUK5</accession>
<feature type="transmembrane region" description="Helical" evidence="1">
    <location>
        <begin position="188"/>
        <end position="211"/>
    </location>
</feature>
<name>A0A517SUK5_9BACT</name>
<keyword evidence="1" id="KW-0812">Transmembrane</keyword>
<sequence length="269" mass="28199">MPIQIQCSCGKRLQVKEQFAGKAVKCPGCGAAIQVPGGGAAAAPMAAQAAQPMPPQTPAQPAMNQPALGNLFDEEGFETNVNSACPACGATMAPNAVLCTGCGFNRSTGERIGGHQVAGVDVPLSEMQLQRAEANMKSDVEMQRRMTSGAGLPWWGLLLILFIMFSGAGLGVITVMQVTDETGSMGGFNALATFFGLSGTACAFVAFGAWVKLIVEGFRVDQTKGFLCMTLLYLFVFVFEKPKGRLGPFIILIIMAAAAGGLFFQSNRV</sequence>
<evidence type="ECO:0000313" key="3">
    <source>
        <dbReference type="Proteomes" id="UP000315003"/>
    </source>
</evidence>
<dbReference type="EMBL" id="CP036272">
    <property type="protein sequence ID" value="QDT59807.1"/>
    <property type="molecule type" value="Genomic_DNA"/>
</dbReference>
<evidence type="ECO:0008006" key="4">
    <source>
        <dbReference type="Google" id="ProtNLM"/>
    </source>
</evidence>
<organism evidence="2 3">
    <name type="scientific">Stieleria bergensis</name>
    <dbReference type="NCBI Taxonomy" id="2528025"/>
    <lineage>
        <taxon>Bacteria</taxon>
        <taxon>Pseudomonadati</taxon>
        <taxon>Planctomycetota</taxon>
        <taxon>Planctomycetia</taxon>
        <taxon>Pirellulales</taxon>
        <taxon>Pirellulaceae</taxon>
        <taxon>Stieleria</taxon>
    </lineage>
</organism>
<gene>
    <name evidence="2" type="ORF">SV7mr_23170</name>
</gene>
<proteinExistence type="predicted"/>
<keyword evidence="3" id="KW-1185">Reference proteome</keyword>
<dbReference type="AlphaFoldDB" id="A0A517SUK5"/>
<dbReference type="Proteomes" id="UP000315003">
    <property type="component" value="Chromosome"/>
</dbReference>